<feature type="compositionally biased region" description="Gly residues" evidence="1">
    <location>
        <begin position="278"/>
        <end position="300"/>
    </location>
</feature>
<dbReference type="InterPro" id="IPR000073">
    <property type="entry name" value="AB_hydrolase_1"/>
</dbReference>
<name>A0ABV3ELI7_9ACTN</name>
<accession>A0ABV3ELI7</accession>
<keyword evidence="3" id="KW-0378">Hydrolase</keyword>
<evidence type="ECO:0000313" key="3">
    <source>
        <dbReference type="EMBL" id="MEU9577045.1"/>
    </source>
</evidence>
<dbReference type="Proteomes" id="UP001551584">
    <property type="component" value="Unassembled WGS sequence"/>
</dbReference>
<protein>
    <submittedName>
        <fullName evidence="3">Alpha/beta hydrolase</fullName>
    </submittedName>
</protein>
<dbReference type="InterPro" id="IPR029058">
    <property type="entry name" value="AB_hydrolase_fold"/>
</dbReference>
<dbReference type="GO" id="GO:0016787">
    <property type="term" value="F:hydrolase activity"/>
    <property type="evidence" value="ECO:0007669"/>
    <property type="project" value="UniProtKB-KW"/>
</dbReference>
<evidence type="ECO:0000259" key="2">
    <source>
        <dbReference type="Pfam" id="PF00561"/>
    </source>
</evidence>
<evidence type="ECO:0000313" key="4">
    <source>
        <dbReference type="Proteomes" id="UP001551584"/>
    </source>
</evidence>
<gene>
    <name evidence="3" type="ORF">AB0D95_07230</name>
</gene>
<evidence type="ECO:0000256" key="1">
    <source>
        <dbReference type="SAM" id="MobiDB-lite"/>
    </source>
</evidence>
<dbReference type="InterPro" id="IPR050471">
    <property type="entry name" value="AB_hydrolase"/>
</dbReference>
<dbReference type="RefSeq" id="WP_359269884.1">
    <property type="nucleotide sequence ID" value="NZ_JBEZNA010000010.1"/>
</dbReference>
<keyword evidence="4" id="KW-1185">Reference proteome</keyword>
<organism evidence="3 4">
    <name type="scientific">Streptomyces chilikensis</name>
    <dbReference type="NCBI Taxonomy" id="1194079"/>
    <lineage>
        <taxon>Bacteria</taxon>
        <taxon>Bacillati</taxon>
        <taxon>Actinomycetota</taxon>
        <taxon>Actinomycetes</taxon>
        <taxon>Kitasatosporales</taxon>
        <taxon>Streptomycetaceae</taxon>
        <taxon>Streptomyces</taxon>
    </lineage>
</organism>
<dbReference type="SUPFAM" id="SSF53474">
    <property type="entry name" value="alpha/beta-Hydrolases"/>
    <property type="match status" value="1"/>
</dbReference>
<dbReference type="EMBL" id="JBEZNA010000010">
    <property type="protein sequence ID" value="MEU9577045.1"/>
    <property type="molecule type" value="Genomic_DNA"/>
</dbReference>
<sequence>MNPSKSGTLAVPGAEIYYEVRGEGPLLLLIGGGNSDASVYKRLAAVLASDHRVVTYDPRGNSRSVLDGPRVDQRVEQHADDALRLIRHLGGEDEPVNVFGSCSGGLVAMELTIRHAGTIRLAVAHEPPVLGILPDAERHLALLDDIRDTHLREGMASALVKLQALHGGRPAPPLPEVHDNTDFFLTHFIRPFTRFVPDLAALGDVAHQVVWAGGHASREDLVHRPVLALAERFGRDVELFPGGHVGYARYPVDFAARLVELLTAAPGAAERPQELAGGATGGPAGGGSGGPADGVTGGGA</sequence>
<dbReference type="PANTHER" id="PTHR43433">
    <property type="entry name" value="HYDROLASE, ALPHA/BETA FOLD FAMILY PROTEIN"/>
    <property type="match status" value="1"/>
</dbReference>
<dbReference type="Gene3D" id="3.40.50.1820">
    <property type="entry name" value="alpha/beta hydrolase"/>
    <property type="match status" value="1"/>
</dbReference>
<dbReference type="PANTHER" id="PTHR43433:SF5">
    <property type="entry name" value="AB HYDROLASE-1 DOMAIN-CONTAINING PROTEIN"/>
    <property type="match status" value="1"/>
</dbReference>
<feature type="region of interest" description="Disordered" evidence="1">
    <location>
        <begin position="273"/>
        <end position="300"/>
    </location>
</feature>
<reference evidence="3 4" key="1">
    <citation type="submission" date="2024-06" db="EMBL/GenBank/DDBJ databases">
        <title>The Natural Products Discovery Center: Release of the First 8490 Sequenced Strains for Exploring Actinobacteria Biosynthetic Diversity.</title>
        <authorList>
            <person name="Kalkreuter E."/>
            <person name="Kautsar S.A."/>
            <person name="Yang D."/>
            <person name="Bader C.D."/>
            <person name="Teijaro C.N."/>
            <person name="Fluegel L."/>
            <person name="Davis C.M."/>
            <person name="Simpson J.R."/>
            <person name="Lauterbach L."/>
            <person name="Steele A.D."/>
            <person name="Gui C."/>
            <person name="Meng S."/>
            <person name="Li G."/>
            <person name="Viehrig K."/>
            <person name="Ye F."/>
            <person name="Su P."/>
            <person name="Kiefer A.F."/>
            <person name="Nichols A."/>
            <person name="Cepeda A.J."/>
            <person name="Yan W."/>
            <person name="Fan B."/>
            <person name="Jiang Y."/>
            <person name="Adhikari A."/>
            <person name="Zheng C.-J."/>
            <person name="Schuster L."/>
            <person name="Cowan T.M."/>
            <person name="Smanski M.J."/>
            <person name="Chevrette M.G."/>
            <person name="De Carvalho L.P.S."/>
            <person name="Shen B."/>
        </authorList>
    </citation>
    <scope>NUCLEOTIDE SEQUENCE [LARGE SCALE GENOMIC DNA]</scope>
    <source>
        <strain evidence="3 4">NPDC048117</strain>
    </source>
</reference>
<feature type="domain" description="AB hydrolase-1" evidence="2">
    <location>
        <begin position="25"/>
        <end position="131"/>
    </location>
</feature>
<proteinExistence type="predicted"/>
<comment type="caution">
    <text evidence="3">The sequence shown here is derived from an EMBL/GenBank/DDBJ whole genome shotgun (WGS) entry which is preliminary data.</text>
</comment>
<dbReference type="Pfam" id="PF00561">
    <property type="entry name" value="Abhydrolase_1"/>
    <property type="match status" value="1"/>
</dbReference>